<accession>A0ABD3DTQ7</accession>
<proteinExistence type="predicted"/>
<sequence length="55" mass="5760">MTVVYGRHSSCAGGSDGPLPSRTLQAAAVDPVLRQRERIHGGIGWAVTKRFPAAG</sequence>
<reference evidence="2" key="1">
    <citation type="journal article" date="2024" name="IScience">
        <title>Strigolactones Initiate the Formation of Haustorium-like Structures in Castilleja.</title>
        <authorList>
            <person name="Buerger M."/>
            <person name="Peterson D."/>
            <person name="Chory J."/>
        </authorList>
    </citation>
    <scope>NUCLEOTIDE SEQUENCE [LARGE SCALE GENOMIC DNA]</scope>
</reference>
<dbReference type="AlphaFoldDB" id="A0ABD3DTQ7"/>
<keyword evidence="2" id="KW-1185">Reference proteome</keyword>
<gene>
    <name evidence="1" type="ORF">CASFOL_010612</name>
</gene>
<dbReference type="EMBL" id="JAVIJP010000013">
    <property type="protein sequence ID" value="KAL3645432.1"/>
    <property type="molecule type" value="Genomic_DNA"/>
</dbReference>
<evidence type="ECO:0000313" key="1">
    <source>
        <dbReference type="EMBL" id="KAL3645432.1"/>
    </source>
</evidence>
<dbReference type="Proteomes" id="UP001632038">
    <property type="component" value="Unassembled WGS sequence"/>
</dbReference>
<protein>
    <submittedName>
        <fullName evidence="1">Uncharacterized protein</fullName>
    </submittedName>
</protein>
<evidence type="ECO:0000313" key="2">
    <source>
        <dbReference type="Proteomes" id="UP001632038"/>
    </source>
</evidence>
<name>A0ABD3DTQ7_9LAMI</name>
<organism evidence="1 2">
    <name type="scientific">Castilleja foliolosa</name>
    <dbReference type="NCBI Taxonomy" id="1961234"/>
    <lineage>
        <taxon>Eukaryota</taxon>
        <taxon>Viridiplantae</taxon>
        <taxon>Streptophyta</taxon>
        <taxon>Embryophyta</taxon>
        <taxon>Tracheophyta</taxon>
        <taxon>Spermatophyta</taxon>
        <taxon>Magnoliopsida</taxon>
        <taxon>eudicotyledons</taxon>
        <taxon>Gunneridae</taxon>
        <taxon>Pentapetalae</taxon>
        <taxon>asterids</taxon>
        <taxon>lamiids</taxon>
        <taxon>Lamiales</taxon>
        <taxon>Orobanchaceae</taxon>
        <taxon>Pedicularideae</taxon>
        <taxon>Castillejinae</taxon>
        <taxon>Castilleja</taxon>
    </lineage>
</organism>
<comment type="caution">
    <text evidence="1">The sequence shown here is derived from an EMBL/GenBank/DDBJ whole genome shotgun (WGS) entry which is preliminary data.</text>
</comment>